<dbReference type="EMBL" id="JADBEK010000001">
    <property type="protein sequence ID" value="MBE1588941.1"/>
    <property type="molecule type" value="Genomic_DNA"/>
</dbReference>
<accession>A0ABR9M9G6</accession>
<gene>
    <name evidence="3" type="ORF">H4W80_007199</name>
</gene>
<dbReference type="SUPFAM" id="SSF52402">
    <property type="entry name" value="Adenine nucleotide alpha hydrolases-like"/>
    <property type="match status" value="2"/>
</dbReference>
<dbReference type="Pfam" id="PF00582">
    <property type="entry name" value="Usp"/>
    <property type="match status" value="2"/>
</dbReference>
<feature type="domain" description="UspA" evidence="2">
    <location>
        <begin position="31"/>
        <end position="97"/>
    </location>
</feature>
<comment type="caution">
    <text evidence="3">The sequence shown here is derived from an EMBL/GenBank/DDBJ whole genome shotgun (WGS) entry which is preliminary data.</text>
</comment>
<feature type="domain" description="UspA" evidence="2">
    <location>
        <begin position="105"/>
        <end position="226"/>
    </location>
</feature>
<evidence type="ECO:0000256" key="1">
    <source>
        <dbReference type="ARBA" id="ARBA00008791"/>
    </source>
</evidence>
<proteinExistence type="inferred from homology"/>
<sequence length="236" mass="24810">MDPSTGQIGKNAIPDALLRRGQRILLEAEAFVRERCPAVEVTTQEAEGAPAPALRELAKGATEVVVGRCGLGGFNDLLPGSVSVDLAGRATCPVVVVSGELRPVYEEVVVGVNTSSVCEPALAYAFEQARLRGATLRAVHALAPGAAHDMDEVHDRLEALRKEYAQVTVIEDVRSEQPVDALADASESADLLVVGSHGLGTVGSRLFSSVSRGVLFQARCPVVAVHSWRPPASGRS</sequence>
<keyword evidence="4" id="KW-1185">Reference proteome</keyword>
<reference evidence="3 4" key="1">
    <citation type="submission" date="2020-10" db="EMBL/GenBank/DDBJ databases">
        <title>Sequencing the genomes of 1000 actinobacteria strains.</title>
        <authorList>
            <person name="Klenk H.-P."/>
        </authorList>
    </citation>
    <scope>NUCLEOTIDE SEQUENCE [LARGE SCALE GENOMIC DNA]</scope>
    <source>
        <strain evidence="3 4">DSM 43173</strain>
    </source>
</reference>
<comment type="similarity">
    <text evidence="1">Belongs to the universal stress protein A family.</text>
</comment>
<dbReference type="PRINTS" id="PR01438">
    <property type="entry name" value="UNVRSLSTRESS"/>
</dbReference>
<name>A0ABR9M9G6_9ACTN</name>
<evidence type="ECO:0000259" key="2">
    <source>
        <dbReference type="Pfam" id="PF00582"/>
    </source>
</evidence>
<dbReference type="InterPro" id="IPR014729">
    <property type="entry name" value="Rossmann-like_a/b/a_fold"/>
</dbReference>
<dbReference type="PANTHER" id="PTHR46268:SF6">
    <property type="entry name" value="UNIVERSAL STRESS PROTEIN UP12"/>
    <property type="match status" value="1"/>
</dbReference>
<dbReference type="Proteomes" id="UP000633509">
    <property type="component" value="Unassembled WGS sequence"/>
</dbReference>
<evidence type="ECO:0000313" key="4">
    <source>
        <dbReference type="Proteomes" id="UP000633509"/>
    </source>
</evidence>
<dbReference type="InterPro" id="IPR006016">
    <property type="entry name" value="UspA"/>
</dbReference>
<dbReference type="PANTHER" id="PTHR46268">
    <property type="entry name" value="STRESS RESPONSE PROTEIN NHAX"/>
    <property type="match status" value="1"/>
</dbReference>
<protein>
    <submittedName>
        <fullName evidence="3">Nucleotide-binding universal stress UspA family protein</fullName>
    </submittedName>
</protein>
<organism evidence="3 4">
    <name type="scientific">Nonomuraea angiospora</name>
    <dbReference type="NCBI Taxonomy" id="46172"/>
    <lineage>
        <taxon>Bacteria</taxon>
        <taxon>Bacillati</taxon>
        <taxon>Actinomycetota</taxon>
        <taxon>Actinomycetes</taxon>
        <taxon>Streptosporangiales</taxon>
        <taxon>Streptosporangiaceae</taxon>
        <taxon>Nonomuraea</taxon>
    </lineage>
</organism>
<evidence type="ECO:0000313" key="3">
    <source>
        <dbReference type="EMBL" id="MBE1588941.1"/>
    </source>
</evidence>
<dbReference type="InterPro" id="IPR006015">
    <property type="entry name" value="Universal_stress_UspA"/>
</dbReference>
<dbReference type="Gene3D" id="3.40.50.620">
    <property type="entry name" value="HUPs"/>
    <property type="match status" value="2"/>
</dbReference>